<feature type="region of interest" description="Disordered" evidence="1">
    <location>
        <begin position="92"/>
        <end position="115"/>
    </location>
</feature>
<dbReference type="AlphaFoldDB" id="A0AAV2IVS9"/>
<evidence type="ECO:0000313" key="3">
    <source>
        <dbReference type="Proteomes" id="UP001497482"/>
    </source>
</evidence>
<protein>
    <submittedName>
        <fullName evidence="2">Uncharacterized protein</fullName>
    </submittedName>
</protein>
<organism evidence="2 3">
    <name type="scientific">Knipowitschia caucasica</name>
    <name type="common">Caucasian dwarf goby</name>
    <name type="synonym">Pomatoschistus caucasicus</name>
    <dbReference type="NCBI Taxonomy" id="637954"/>
    <lineage>
        <taxon>Eukaryota</taxon>
        <taxon>Metazoa</taxon>
        <taxon>Chordata</taxon>
        <taxon>Craniata</taxon>
        <taxon>Vertebrata</taxon>
        <taxon>Euteleostomi</taxon>
        <taxon>Actinopterygii</taxon>
        <taxon>Neopterygii</taxon>
        <taxon>Teleostei</taxon>
        <taxon>Neoteleostei</taxon>
        <taxon>Acanthomorphata</taxon>
        <taxon>Gobiaria</taxon>
        <taxon>Gobiiformes</taxon>
        <taxon>Gobioidei</taxon>
        <taxon>Gobiidae</taxon>
        <taxon>Gobiinae</taxon>
        <taxon>Knipowitschia</taxon>
    </lineage>
</organism>
<dbReference type="Proteomes" id="UP001497482">
    <property type="component" value="Chromosome 1"/>
</dbReference>
<evidence type="ECO:0000256" key="1">
    <source>
        <dbReference type="SAM" id="MobiDB-lite"/>
    </source>
</evidence>
<evidence type="ECO:0000313" key="2">
    <source>
        <dbReference type="EMBL" id="CAL1569135.1"/>
    </source>
</evidence>
<proteinExistence type="predicted"/>
<name>A0AAV2IVS9_KNICA</name>
<keyword evidence="3" id="KW-1185">Reference proteome</keyword>
<dbReference type="EMBL" id="OZ035823">
    <property type="protein sequence ID" value="CAL1569135.1"/>
    <property type="molecule type" value="Genomic_DNA"/>
</dbReference>
<accession>A0AAV2IVS9</accession>
<reference evidence="2 3" key="1">
    <citation type="submission" date="2024-04" db="EMBL/GenBank/DDBJ databases">
        <authorList>
            <person name="Waldvogel A.-M."/>
            <person name="Schoenle A."/>
        </authorList>
    </citation>
    <scope>NUCLEOTIDE SEQUENCE [LARGE SCALE GENOMIC DNA]</scope>
</reference>
<gene>
    <name evidence="2" type="ORF">KC01_LOCUS1616</name>
</gene>
<sequence length="115" mass="12248">MSVFKCRVQILCTTQGVPVRAEVLFSHLLPSCTFRVSVNATRPRIHPQCVLDVLRACVCAGAVSLASPYSTLLQRTSSAARSLPGLISSALRLQPDEPGTDMRTSEAAPGDHSGI</sequence>